<comment type="caution">
    <text evidence="3">The sequence shown here is derived from an EMBL/GenBank/DDBJ whole genome shotgun (WGS) entry which is preliminary data.</text>
</comment>
<accession>A0A840TXX9</accession>
<feature type="region of interest" description="Disordered" evidence="2">
    <location>
        <begin position="35"/>
        <end position="60"/>
    </location>
</feature>
<dbReference type="Gene3D" id="1.25.40.10">
    <property type="entry name" value="Tetratricopeptide repeat domain"/>
    <property type="match status" value="1"/>
</dbReference>
<reference evidence="3 4" key="1">
    <citation type="submission" date="2020-08" db="EMBL/GenBank/DDBJ databases">
        <title>Genomic Encyclopedia of Type Strains, Phase IV (KMG-IV): sequencing the most valuable type-strain genomes for metagenomic binning, comparative biology and taxonomic classification.</title>
        <authorList>
            <person name="Goeker M."/>
        </authorList>
    </citation>
    <scope>NUCLEOTIDE SEQUENCE [LARGE SCALE GENOMIC DNA]</scope>
    <source>
        <strain evidence="3 4">DSM 105074</strain>
    </source>
</reference>
<gene>
    <name evidence="3" type="ORF">HNQ92_002642</name>
</gene>
<evidence type="ECO:0000313" key="3">
    <source>
        <dbReference type="EMBL" id="MBB5284499.1"/>
    </source>
</evidence>
<dbReference type="SUPFAM" id="SSF48452">
    <property type="entry name" value="TPR-like"/>
    <property type="match status" value="1"/>
</dbReference>
<evidence type="ECO:0000313" key="4">
    <source>
        <dbReference type="Proteomes" id="UP000557307"/>
    </source>
</evidence>
<dbReference type="Proteomes" id="UP000557307">
    <property type="component" value="Unassembled WGS sequence"/>
</dbReference>
<dbReference type="EMBL" id="JACHGF010000003">
    <property type="protein sequence ID" value="MBB5284499.1"/>
    <property type="molecule type" value="Genomic_DNA"/>
</dbReference>
<dbReference type="PANTHER" id="PTHR12558:SF13">
    <property type="entry name" value="CELL DIVISION CYCLE PROTEIN 27 HOMOLOG"/>
    <property type="match status" value="1"/>
</dbReference>
<keyword evidence="1" id="KW-0802">TPR repeat</keyword>
<dbReference type="PROSITE" id="PS50005">
    <property type="entry name" value="TPR"/>
    <property type="match status" value="1"/>
</dbReference>
<organism evidence="3 4">
    <name type="scientific">Rhabdobacter roseus</name>
    <dbReference type="NCBI Taxonomy" id="1655419"/>
    <lineage>
        <taxon>Bacteria</taxon>
        <taxon>Pseudomonadati</taxon>
        <taxon>Bacteroidota</taxon>
        <taxon>Cytophagia</taxon>
        <taxon>Cytophagales</taxon>
        <taxon>Cytophagaceae</taxon>
        <taxon>Rhabdobacter</taxon>
    </lineage>
</organism>
<protein>
    <submittedName>
        <fullName evidence="3">Tetratricopeptide (TPR) repeat protein</fullName>
    </submittedName>
</protein>
<dbReference type="AlphaFoldDB" id="A0A840TXX9"/>
<dbReference type="InterPro" id="IPR011990">
    <property type="entry name" value="TPR-like_helical_dom_sf"/>
</dbReference>
<dbReference type="SMART" id="SM00028">
    <property type="entry name" value="TPR"/>
    <property type="match status" value="4"/>
</dbReference>
<evidence type="ECO:0000256" key="1">
    <source>
        <dbReference type="PROSITE-ProRule" id="PRU00339"/>
    </source>
</evidence>
<sequence>MKRSIVLVCVLAVTLVGTLYSLPKVVVNTKNQDVDAGQSTAQAPENDARGDGAPADNHSAQPLAPEQLRQIEELRGAYTQAGPGERPEAAIKLSDAYSRLQRLDSAAYYAEQAALLIPSVENWLRTGDRYYEAYGFAVEETKAAQLGVKTRASYQKALDLNPELLAAKANMAMTYVNTASPMQGIMLLREVLDADPTNELALFNLGILSMRSNQYTKAVERFQQILINSPSNTKAQFYLGVCLVELGRNDEARKVLADVKKKEKDPVIQQAIGELEQRLDE</sequence>
<dbReference type="RefSeq" id="WP_184174432.1">
    <property type="nucleotide sequence ID" value="NZ_JACHGF010000003.1"/>
</dbReference>
<feature type="repeat" description="TPR" evidence="1">
    <location>
        <begin position="199"/>
        <end position="232"/>
    </location>
</feature>
<dbReference type="Pfam" id="PF14559">
    <property type="entry name" value="TPR_19"/>
    <property type="match status" value="1"/>
</dbReference>
<proteinExistence type="predicted"/>
<name>A0A840TXX9_9BACT</name>
<evidence type="ECO:0000256" key="2">
    <source>
        <dbReference type="SAM" id="MobiDB-lite"/>
    </source>
</evidence>
<keyword evidence="4" id="KW-1185">Reference proteome</keyword>
<dbReference type="PANTHER" id="PTHR12558">
    <property type="entry name" value="CELL DIVISION CYCLE 16,23,27"/>
    <property type="match status" value="1"/>
</dbReference>
<dbReference type="InterPro" id="IPR019734">
    <property type="entry name" value="TPR_rpt"/>
</dbReference>